<protein>
    <submittedName>
        <fullName evidence="3">SprA-related family protein</fullName>
    </submittedName>
</protein>
<feature type="compositionally biased region" description="Low complexity" evidence="1">
    <location>
        <begin position="204"/>
        <end position="215"/>
    </location>
</feature>
<evidence type="ECO:0000313" key="3">
    <source>
        <dbReference type="EMBL" id="MCZ0928249.1"/>
    </source>
</evidence>
<accession>A0ABT4IZ33</accession>
<proteinExistence type="predicted"/>
<gene>
    <name evidence="3" type="ORF">L0635_14295</name>
</gene>
<dbReference type="EMBL" id="JAKNQU010000005">
    <property type="protein sequence ID" value="MCZ0928249.1"/>
    <property type="molecule type" value="Genomic_DNA"/>
</dbReference>
<dbReference type="Pfam" id="PF12118">
    <property type="entry name" value="SprA-related"/>
    <property type="match status" value="1"/>
</dbReference>
<keyword evidence="2" id="KW-0732">Signal</keyword>
<feature type="chain" id="PRO_5046940729" evidence="2">
    <location>
        <begin position="16"/>
        <end position="215"/>
    </location>
</feature>
<dbReference type="RefSeq" id="WP_085917682.1">
    <property type="nucleotide sequence ID" value="NZ_JAKNQU010000005.1"/>
</dbReference>
<evidence type="ECO:0000256" key="1">
    <source>
        <dbReference type="SAM" id="MobiDB-lite"/>
    </source>
</evidence>
<feature type="signal peptide" evidence="2">
    <location>
        <begin position="1"/>
        <end position="15"/>
    </location>
</feature>
<sequence length="215" mass="22157">MTIAVLGAASLSAWASPTFNAGSAKVTTAEPKAANASSAEPEASSDEVSSDNATRGESAGPKRADGTPMAPEEIEQLEQLKQTDREVRQHEMAHQTVGGAYAGGASYDYEVGPDGQRYAVAGEVSINYGPVPNDPKATIEKMQTVIAAALAPADPSPKDYQVAAQARQYLLEAKLEAAMQTSEMAQARASAEGKSPTSDAMTDSALNPSNAPSAA</sequence>
<feature type="compositionally biased region" description="Basic and acidic residues" evidence="1">
    <location>
        <begin position="81"/>
        <end position="93"/>
    </location>
</feature>
<evidence type="ECO:0000256" key="2">
    <source>
        <dbReference type="SAM" id="SignalP"/>
    </source>
</evidence>
<feature type="region of interest" description="Disordered" evidence="1">
    <location>
        <begin position="183"/>
        <end position="215"/>
    </location>
</feature>
<dbReference type="Proteomes" id="UP001321125">
    <property type="component" value="Unassembled WGS sequence"/>
</dbReference>
<name>A0ABT4IZ33_9GAMM</name>
<organism evidence="3 4">
    <name type="scientific">Vreelandella janggokensis</name>
    <dbReference type="NCBI Taxonomy" id="370767"/>
    <lineage>
        <taxon>Bacteria</taxon>
        <taxon>Pseudomonadati</taxon>
        <taxon>Pseudomonadota</taxon>
        <taxon>Gammaproteobacteria</taxon>
        <taxon>Oceanospirillales</taxon>
        <taxon>Halomonadaceae</taxon>
        <taxon>Vreelandella</taxon>
    </lineage>
</organism>
<reference evidence="3 4" key="1">
    <citation type="submission" date="2022-02" db="EMBL/GenBank/DDBJ databases">
        <title>Study of halophilic communities from a Mexican lake.</title>
        <authorList>
            <person name="Hernandez-Soto L.M."/>
            <person name="Martinez-Abarca F."/>
            <person name="Ramirez-Saad H.C."/>
            <person name="Aguirre-Garrido J.F."/>
        </authorList>
    </citation>
    <scope>NUCLEOTIDE SEQUENCE [LARGE SCALE GENOMIC DNA]</scope>
    <source>
        <strain evidence="3 4">Hjan13</strain>
    </source>
</reference>
<comment type="caution">
    <text evidence="3">The sequence shown here is derived from an EMBL/GenBank/DDBJ whole genome shotgun (WGS) entry which is preliminary data.</text>
</comment>
<evidence type="ECO:0000313" key="4">
    <source>
        <dbReference type="Proteomes" id="UP001321125"/>
    </source>
</evidence>
<dbReference type="InterPro" id="IPR021973">
    <property type="entry name" value="SprA-related"/>
</dbReference>
<feature type="region of interest" description="Disordered" evidence="1">
    <location>
        <begin position="21"/>
        <end position="108"/>
    </location>
</feature>
<feature type="compositionally biased region" description="Low complexity" evidence="1">
    <location>
        <begin position="29"/>
        <end position="42"/>
    </location>
</feature>
<keyword evidence="4" id="KW-1185">Reference proteome</keyword>